<name>A0ABQ2N4W5_9MICO</name>
<comment type="subcellular location">
    <subcellularLocation>
        <location evidence="1 7">Cell membrane</location>
        <topology evidence="1 7">Multi-pass membrane protein</topology>
    </subcellularLocation>
</comment>
<keyword evidence="4 7" id="KW-0812">Transmembrane</keyword>
<feature type="transmembrane region" description="Helical" evidence="7">
    <location>
        <begin position="44"/>
        <end position="66"/>
    </location>
</feature>
<dbReference type="SUPFAM" id="SSF161098">
    <property type="entry name" value="MetI-like"/>
    <property type="match status" value="1"/>
</dbReference>
<feature type="transmembrane region" description="Helical" evidence="7">
    <location>
        <begin position="108"/>
        <end position="131"/>
    </location>
</feature>
<evidence type="ECO:0000256" key="4">
    <source>
        <dbReference type="ARBA" id="ARBA00022692"/>
    </source>
</evidence>
<feature type="transmembrane region" description="Helical" evidence="7">
    <location>
        <begin position="176"/>
        <end position="198"/>
    </location>
</feature>
<protein>
    <submittedName>
        <fullName evidence="9">Sugar ABC transporter permease</fullName>
    </submittedName>
</protein>
<evidence type="ECO:0000313" key="10">
    <source>
        <dbReference type="Proteomes" id="UP000638043"/>
    </source>
</evidence>
<feature type="transmembrane region" description="Helical" evidence="7">
    <location>
        <begin position="219"/>
        <end position="241"/>
    </location>
</feature>
<dbReference type="Pfam" id="PF00528">
    <property type="entry name" value="BPD_transp_1"/>
    <property type="match status" value="1"/>
</dbReference>
<dbReference type="InterPro" id="IPR000515">
    <property type="entry name" value="MetI-like"/>
</dbReference>
<keyword evidence="10" id="KW-1185">Reference proteome</keyword>
<dbReference type="Proteomes" id="UP000638043">
    <property type="component" value="Unassembled WGS sequence"/>
</dbReference>
<sequence>MTLHTPVQTAPSDATDSTIAQVLPRVPKDRRRVSGPRLSRSYRAVNAVLITVLSIGGIIMIAPLLWTFSTSLKTKEAVFALPPQWIPDPVVWDNYVRVWSAAPLASGIWNSIIVSASVTILGTIASMLAAFAFAKLRLPFKNAIFLTLLGAIMIPFPTIMIPQFSMFASAGLVDTLWPLILPGIFGNIVMVFFLRQYLASVPDSIIEAAKIDGAGYTRIFFTLIFPVIRPAIAAQFILWFMGVWNDYLGPIIYLNSPEKQTLQLVIASLNMTYASQTDYPLIMAGSFIALIPVLVVFAVFQKQIIESIALTGAKG</sequence>
<comment type="similarity">
    <text evidence="7">Belongs to the binding-protein-dependent transport system permease family.</text>
</comment>
<reference evidence="10" key="1">
    <citation type="journal article" date="2019" name="Int. J. Syst. Evol. Microbiol.">
        <title>The Global Catalogue of Microorganisms (GCM) 10K type strain sequencing project: providing services to taxonomists for standard genome sequencing and annotation.</title>
        <authorList>
            <consortium name="The Broad Institute Genomics Platform"/>
            <consortium name="The Broad Institute Genome Sequencing Center for Infectious Disease"/>
            <person name="Wu L."/>
            <person name="Ma J."/>
        </authorList>
    </citation>
    <scope>NUCLEOTIDE SEQUENCE [LARGE SCALE GENOMIC DNA]</scope>
    <source>
        <strain evidence="10">CGMCC 4.7181</strain>
    </source>
</reference>
<evidence type="ECO:0000256" key="3">
    <source>
        <dbReference type="ARBA" id="ARBA00022475"/>
    </source>
</evidence>
<dbReference type="CDD" id="cd06261">
    <property type="entry name" value="TM_PBP2"/>
    <property type="match status" value="1"/>
</dbReference>
<keyword evidence="6 7" id="KW-0472">Membrane</keyword>
<gene>
    <name evidence="9" type="ORF">GCM10010910_23400</name>
</gene>
<accession>A0ABQ2N4W5</accession>
<evidence type="ECO:0000259" key="8">
    <source>
        <dbReference type="PROSITE" id="PS50928"/>
    </source>
</evidence>
<proteinExistence type="inferred from homology"/>
<dbReference type="PROSITE" id="PS50928">
    <property type="entry name" value="ABC_TM1"/>
    <property type="match status" value="1"/>
</dbReference>
<comment type="caution">
    <text evidence="9">The sequence shown here is derived from an EMBL/GenBank/DDBJ whole genome shotgun (WGS) entry which is preliminary data.</text>
</comment>
<dbReference type="PANTHER" id="PTHR43744">
    <property type="entry name" value="ABC TRANSPORTER PERMEASE PROTEIN MG189-RELATED-RELATED"/>
    <property type="match status" value="1"/>
</dbReference>
<feature type="domain" description="ABC transmembrane type-1" evidence="8">
    <location>
        <begin position="108"/>
        <end position="300"/>
    </location>
</feature>
<evidence type="ECO:0000256" key="7">
    <source>
        <dbReference type="RuleBase" id="RU363032"/>
    </source>
</evidence>
<dbReference type="InterPro" id="IPR035906">
    <property type="entry name" value="MetI-like_sf"/>
</dbReference>
<dbReference type="PANTHER" id="PTHR43744:SF12">
    <property type="entry name" value="ABC TRANSPORTER PERMEASE PROTEIN MG189-RELATED"/>
    <property type="match status" value="1"/>
</dbReference>
<evidence type="ECO:0000256" key="1">
    <source>
        <dbReference type="ARBA" id="ARBA00004651"/>
    </source>
</evidence>
<dbReference type="EMBL" id="BMMQ01000007">
    <property type="protein sequence ID" value="GGO65681.1"/>
    <property type="molecule type" value="Genomic_DNA"/>
</dbReference>
<feature type="transmembrane region" description="Helical" evidence="7">
    <location>
        <begin position="279"/>
        <end position="300"/>
    </location>
</feature>
<evidence type="ECO:0000256" key="6">
    <source>
        <dbReference type="ARBA" id="ARBA00023136"/>
    </source>
</evidence>
<organism evidence="9 10">
    <name type="scientific">Microbacterium nanhaiense</name>
    <dbReference type="NCBI Taxonomy" id="1301026"/>
    <lineage>
        <taxon>Bacteria</taxon>
        <taxon>Bacillati</taxon>
        <taxon>Actinomycetota</taxon>
        <taxon>Actinomycetes</taxon>
        <taxon>Micrococcales</taxon>
        <taxon>Microbacteriaceae</taxon>
        <taxon>Microbacterium</taxon>
    </lineage>
</organism>
<keyword evidence="2 7" id="KW-0813">Transport</keyword>
<keyword evidence="3" id="KW-1003">Cell membrane</keyword>
<evidence type="ECO:0000256" key="2">
    <source>
        <dbReference type="ARBA" id="ARBA00022448"/>
    </source>
</evidence>
<evidence type="ECO:0000313" key="9">
    <source>
        <dbReference type="EMBL" id="GGO65681.1"/>
    </source>
</evidence>
<dbReference type="Gene3D" id="1.10.3720.10">
    <property type="entry name" value="MetI-like"/>
    <property type="match status" value="1"/>
</dbReference>
<evidence type="ECO:0000256" key="5">
    <source>
        <dbReference type="ARBA" id="ARBA00022989"/>
    </source>
</evidence>
<feature type="transmembrane region" description="Helical" evidence="7">
    <location>
        <begin position="143"/>
        <end position="164"/>
    </location>
</feature>
<dbReference type="RefSeq" id="WP_188702115.1">
    <property type="nucleotide sequence ID" value="NZ_BMMQ01000007.1"/>
</dbReference>
<keyword evidence="5 7" id="KW-1133">Transmembrane helix</keyword>